<dbReference type="GeneID" id="24437250"/>
<dbReference type="InParanoid" id="W7XEN3"/>
<protein>
    <submittedName>
        <fullName evidence="1">Uncharacterized protein</fullName>
    </submittedName>
</protein>
<name>W7XEN3_TETTS</name>
<evidence type="ECO:0000313" key="1">
    <source>
        <dbReference type="EMBL" id="EWS75178.1"/>
    </source>
</evidence>
<dbReference type="KEGG" id="tet:TTHERM_000094319"/>
<organism evidence="1 2">
    <name type="scientific">Tetrahymena thermophila (strain SB210)</name>
    <dbReference type="NCBI Taxonomy" id="312017"/>
    <lineage>
        <taxon>Eukaryota</taxon>
        <taxon>Sar</taxon>
        <taxon>Alveolata</taxon>
        <taxon>Ciliophora</taxon>
        <taxon>Intramacronucleata</taxon>
        <taxon>Oligohymenophorea</taxon>
        <taxon>Hymenostomatida</taxon>
        <taxon>Tetrahymenina</taxon>
        <taxon>Tetrahymenidae</taxon>
        <taxon>Tetrahymena</taxon>
    </lineage>
</organism>
<dbReference type="EMBL" id="GG662749">
    <property type="protein sequence ID" value="EWS75178.1"/>
    <property type="molecule type" value="Genomic_DNA"/>
</dbReference>
<gene>
    <name evidence="1" type="ORF">TTHERM_000094319</name>
</gene>
<sequence>MNKSTYFKIQKIIDIFQIAKNLIDKLNGPQIFSGVAAIPVMVQKLCQLFFQQQINSFSSLQRNYIRIIHLVTLQITYTGLILLYKSIKYCQLLKFLSNLISYSSNKIQKNDFIYLHSMLVLKYDSRQKGISKKSYPQVYHFIEFHNNLIKAIKFSDKQSLFVKIRTFQKQSHNILCLVKKYCSKFNIYIRISFFKYYYYYQAKLILLN</sequence>
<dbReference type="Proteomes" id="UP000009168">
    <property type="component" value="Unassembled WGS sequence"/>
</dbReference>
<keyword evidence="2" id="KW-1185">Reference proteome</keyword>
<dbReference type="AlphaFoldDB" id="W7XEN3"/>
<reference evidence="2" key="1">
    <citation type="journal article" date="2006" name="PLoS Biol.">
        <title>Macronuclear genome sequence of the ciliate Tetrahymena thermophila, a model eukaryote.</title>
        <authorList>
            <person name="Eisen J.A."/>
            <person name="Coyne R.S."/>
            <person name="Wu M."/>
            <person name="Wu D."/>
            <person name="Thiagarajan M."/>
            <person name="Wortman J.R."/>
            <person name="Badger J.H."/>
            <person name="Ren Q."/>
            <person name="Amedeo P."/>
            <person name="Jones K.M."/>
            <person name="Tallon L.J."/>
            <person name="Delcher A.L."/>
            <person name="Salzberg S.L."/>
            <person name="Silva J.C."/>
            <person name="Haas B.J."/>
            <person name="Majoros W.H."/>
            <person name="Farzad M."/>
            <person name="Carlton J.M."/>
            <person name="Smith R.K. Jr."/>
            <person name="Garg J."/>
            <person name="Pearlman R.E."/>
            <person name="Karrer K.M."/>
            <person name="Sun L."/>
            <person name="Manning G."/>
            <person name="Elde N.C."/>
            <person name="Turkewitz A.P."/>
            <person name="Asai D.J."/>
            <person name="Wilkes D.E."/>
            <person name="Wang Y."/>
            <person name="Cai H."/>
            <person name="Collins K."/>
            <person name="Stewart B.A."/>
            <person name="Lee S.R."/>
            <person name="Wilamowska K."/>
            <person name="Weinberg Z."/>
            <person name="Ruzzo W.L."/>
            <person name="Wloga D."/>
            <person name="Gaertig J."/>
            <person name="Frankel J."/>
            <person name="Tsao C.-C."/>
            <person name="Gorovsky M.A."/>
            <person name="Keeling P.J."/>
            <person name="Waller R.F."/>
            <person name="Patron N.J."/>
            <person name="Cherry J.M."/>
            <person name="Stover N.A."/>
            <person name="Krieger C.J."/>
            <person name="del Toro C."/>
            <person name="Ryder H.F."/>
            <person name="Williamson S.C."/>
            <person name="Barbeau R.A."/>
            <person name="Hamilton E.P."/>
            <person name="Orias E."/>
        </authorList>
    </citation>
    <scope>NUCLEOTIDE SEQUENCE [LARGE SCALE GENOMIC DNA]</scope>
    <source>
        <strain evidence="2">SB210</strain>
    </source>
</reference>
<accession>W7XEN3</accession>
<evidence type="ECO:0000313" key="2">
    <source>
        <dbReference type="Proteomes" id="UP000009168"/>
    </source>
</evidence>
<dbReference type="RefSeq" id="XP_012652169.1">
    <property type="nucleotide sequence ID" value="XM_012796715.1"/>
</dbReference>
<proteinExistence type="predicted"/>